<feature type="domain" description="Glycosyltransferase 2-like" evidence="2">
    <location>
        <begin position="456"/>
        <end position="573"/>
    </location>
</feature>
<dbReference type="InterPro" id="IPR029044">
    <property type="entry name" value="Nucleotide-diphossugar_trans"/>
</dbReference>
<dbReference type="SUPFAM" id="SSF56801">
    <property type="entry name" value="Acetyl-CoA synthetase-like"/>
    <property type="match status" value="1"/>
</dbReference>
<dbReference type="InterPro" id="IPR053158">
    <property type="entry name" value="CapK_Type1_Caps_Biosynth"/>
</dbReference>
<organism evidence="3 4">
    <name type="scientific">Desulfolithobacter dissulfuricans</name>
    <dbReference type="NCBI Taxonomy" id="2795293"/>
    <lineage>
        <taxon>Bacteria</taxon>
        <taxon>Pseudomonadati</taxon>
        <taxon>Thermodesulfobacteriota</taxon>
        <taxon>Desulfobulbia</taxon>
        <taxon>Desulfobulbales</taxon>
        <taxon>Desulfobulbaceae</taxon>
        <taxon>Desulfolithobacter</taxon>
    </lineage>
</organism>
<dbReference type="Gene3D" id="3.40.50.12780">
    <property type="entry name" value="N-terminal domain of ligase-like"/>
    <property type="match status" value="1"/>
</dbReference>
<feature type="transmembrane region" description="Helical" evidence="1">
    <location>
        <begin position="740"/>
        <end position="759"/>
    </location>
</feature>
<dbReference type="AlphaFoldDB" id="A0A915XJC2"/>
<reference evidence="3" key="1">
    <citation type="submission" date="2020-12" db="EMBL/GenBank/DDBJ databases">
        <title>Desulfobium dissulfuricans gen. nov., sp. nov., a novel mesophilic, sulfate-reducing bacterium isolated from a deep-sea hydrothermal vent.</title>
        <authorList>
            <person name="Hashimoto Y."/>
            <person name="Tame A."/>
            <person name="Sawayama S."/>
            <person name="Miyazaki J."/>
            <person name="Takai K."/>
            <person name="Nakagawa S."/>
        </authorList>
    </citation>
    <scope>NUCLEOTIDE SEQUENCE</scope>
    <source>
        <strain evidence="3">GF1</strain>
    </source>
</reference>
<sequence length="761" mass="86956">MNPTIAHWLFFVPVRLLRGEPILQSLSFVRKFRMMERAELYRVQFELLQAQVTRAYDNVPYFRNRWNSLLGNKGQVSTLQDFARLPIIEKKDIKENRGLLANPEIKKFDVRGTSGSTGTPLQFIKDRRATAFMDAVMYDAYSWHGINLGDRQARFWGMPHDKKNETIARLKDFLMNRKRLSAFQLSQVEYQRFADLLKIWRPHYCYGYPSLLCEFAGFILSHDINLASLRMKAVICTGEELKEQQKKLLGQTFHCPVVNEYGCTEVGVIGFECTEGNMHEMSPNIYFEILKGGQPVLDQEGEVVVTELHAQTSPFIRYKTGDRGIRSSSTCSCGLPYPVIKILSGRIDDYILTPDGRKVYDAILAYTLKKGIKKFKAVQRDTGTLEIMIVPDQGLTGELLETYEKKFKKHISSEMEFVFVKVENIPKSDLASYVILGQKFIRMSNSDTSPILPSVTVVVPVKNEAAYINQCLQSLVSQDYPQGKVTIVVVDNGSTDGTLEIVRSYSDRVVLLEKKDGTIASLRNYGARYRDSELIAFLDGDCVAPINWLSTGSKMLMAGERLSCVGFAMAPPEENSSFVEKIWYGLGNSSRHVGTVEVDWLCSFNLMVKKSFFDRVNGFDEQLETGEDFDFGIRLNKISNVLFCDDILIDHLDNVSGWIVFFKKEFWRGRGALWNYMRSKDRRREFVSVVVPVTYVLVLLAFLILFVMGSIFSLSCLFFVLFLPLVALCKKKVFTMDTLLPGWLFYFVYLVARGVSAFWRK</sequence>
<dbReference type="Proteomes" id="UP001063350">
    <property type="component" value="Chromosome"/>
</dbReference>
<keyword evidence="4" id="KW-1185">Reference proteome</keyword>
<name>A0A915XJC2_9BACT</name>
<gene>
    <name evidence="3" type="ORF">GF1_00540</name>
</gene>
<keyword evidence="1" id="KW-0812">Transmembrane</keyword>
<dbReference type="EMBL" id="AP024233">
    <property type="protein sequence ID" value="BCO07678.1"/>
    <property type="molecule type" value="Genomic_DNA"/>
</dbReference>
<accession>A0A915XJC2</accession>
<proteinExistence type="predicted"/>
<dbReference type="SUPFAM" id="SSF53448">
    <property type="entry name" value="Nucleotide-diphospho-sugar transferases"/>
    <property type="match status" value="1"/>
</dbReference>
<evidence type="ECO:0000313" key="3">
    <source>
        <dbReference type="EMBL" id="BCO07678.1"/>
    </source>
</evidence>
<dbReference type="Gene3D" id="3.90.550.10">
    <property type="entry name" value="Spore Coat Polysaccharide Biosynthesis Protein SpsA, Chain A"/>
    <property type="match status" value="1"/>
</dbReference>
<dbReference type="InterPro" id="IPR001173">
    <property type="entry name" value="Glyco_trans_2-like"/>
</dbReference>
<feature type="transmembrane region" description="Helical" evidence="1">
    <location>
        <begin position="711"/>
        <end position="728"/>
    </location>
</feature>
<dbReference type="InterPro" id="IPR042099">
    <property type="entry name" value="ANL_N_sf"/>
</dbReference>
<evidence type="ECO:0000313" key="4">
    <source>
        <dbReference type="Proteomes" id="UP001063350"/>
    </source>
</evidence>
<evidence type="ECO:0000259" key="2">
    <source>
        <dbReference type="Pfam" id="PF00535"/>
    </source>
</evidence>
<dbReference type="KEGG" id="ddu:GF1_00540"/>
<feature type="transmembrane region" description="Helical" evidence="1">
    <location>
        <begin position="686"/>
        <end position="705"/>
    </location>
</feature>
<dbReference type="Pfam" id="PF00535">
    <property type="entry name" value="Glycos_transf_2"/>
    <property type="match status" value="1"/>
</dbReference>
<evidence type="ECO:0000256" key="1">
    <source>
        <dbReference type="SAM" id="Phobius"/>
    </source>
</evidence>
<dbReference type="RefSeq" id="WP_267927628.1">
    <property type="nucleotide sequence ID" value="NZ_AP024233.1"/>
</dbReference>
<dbReference type="PANTHER" id="PTHR36932">
    <property type="entry name" value="CAPSULAR POLYSACCHARIDE BIOSYNTHESIS PROTEIN"/>
    <property type="match status" value="1"/>
</dbReference>
<dbReference type="PANTHER" id="PTHR36932:SF1">
    <property type="entry name" value="CAPSULAR POLYSACCHARIDE BIOSYNTHESIS PROTEIN"/>
    <property type="match status" value="1"/>
</dbReference>
<keyword evidence="1" id="KW-0472">Membrane</keyword>
<protein>
    <recommendedName>
        <fullName evidence="2">Glycosyltransferase 2-like domain-containing protein</fullName>
    </recommendedName>
</protein>
<keyword evidence="1" id="KW-1133">Transmembrane helix</keyword>